<dbReference type="GO" id="GO:0032259">
    <property type="term" value="P:methylation"/>
    <property type="evidence" value="ECO:0007669"/>
    <property type="project" value="UniProtKB-KW"/>
</dbReference>
<dbReference type="PANTHER" id="PTHR45904">
    <property type="entry name" value="TRNA (URACIL-5-)-METHYLTRANSFERASE"/>
    <property type="match status" value="1"/>
</dbReference>
<dbReference type="CDD" id="cd02440">
    <property type="entry name" value="AdoMet_MTases"/>
    <property type="match status" value="1"/>
</dbReference>
<comment type="similarity">
    <text evidence="4">Belongs to the class I-like SAM-binding methyltransferase superfamily. RNA M5U methyltransferase family.</text>
</comment>
<dbReference type="Gene3D" id="2.40.50.1070">
    <property type="match status" value="1"/>
</dbReference>
<feature type="region of interest" description="Disordered" evidence="6">
    <location>
        <begin position="441"/>
        <end position="724"/>
    </location>
</feature>
<feature type="binding site" evidence="4">
    <location>
        <position position="131"/>
    </location>
    <ligand>
        <name>S-adenosyl-L-methionine</name>
        <dbReference type="ChEBI" id="CHEBI:59789"/>
    </ligand>
</feature>
<name>A0A7J6ULZ8_PEROL</name>
<dbReference type="PANTHER" id="PTHR45904:SF2">
    <property type="entry name" value="TRNA (URACIL-5-)-METHYLTRANSFERASE HOMOLOG A"/>
    <property type="match status" value="1"/>
</dbReference>
<comment type="caution">
    <text evidence="7">The sequence shown here is derived from an EMBL/GenBank/DDBJ whole genome shotgun (WGS) entry which is preliminary data.</text>
</comment>
<dbReference type="SUPFAM" id="SSF53335">
    <property type="entry name" value="S-adenosyl-L-methionine-dependent methyltransferases"/>
    <property type="match status" value="1"/>
</dbReference>
<dbReference type="GO" id="GO:0008173">
    <property type="term" value="F:RNA methyltransferase activity"/>
    <property type="evidence" value="ECO:0007669"/>
    <property type="project" value="InterPro"/>
</dbReference>
<feature type="non-terminal residue" evidence="7">
    <location>
        <position position="1"/>
    </location>
</feature>
<comment type="caution">
    <text evidence="4">Lacks conserved residue(s) required for the propagation of feature annotation.</text>
</comment>
<dbReference type="InterPro" id="IPR029063">
    <property type="entry name" value="SAM-dependent_MTases_sf"/>
</dbReference>
<dbReference type="InterPro" id="IPR045850">
    <property type="entry name" value="TRM2_met"/>
</dbReference>
<feature type="compositionally biased region" description="Basic and acidic residues" evidence="6">
    <location>
        <begin position="500"/>
        <end position="520"/>
    </location>
</feature>
<sequence>IPKCMKAIEGELRRLVLDNFDQVKPFSRHQKNGTWRSVMLRWSPTRNQMLMVVMCCEPYEKATDIIKAWAESSGNKNLPVPVSSIFMQTNNGVSDACDMKTEDLHHIYGDTRVVMDMLGLEFPLQPASFFQTNVVMCKKLYTTAVRLALTGSADGDGMPALKDLDSSKLPAAVVDVCSGVGTITQVFASILGPKPDGKPRVYGLELVADAVEDAKASAKANKLDNAVKFIAGRAEETIEDVIKEACSDIQGDQKLTVIVDPPRSGLHPNVLRCLRQCSFITRIVYVSCNPDTLSRDVVQLTRPEADYTAAESREGMKEESGILVPKVIFFCSCACGMGNLVSYEGGCYERLGKALEGKAAEENKVVGEKLWQLIDTSVNVAFAVNLENWKMRVKVTAVDGGDVTPPFDPTVVQSDSLCKDDDEARKVDINQLTALADSAVKSGGTPRLKSGRDSVSTGSRGNAAEVPVKVADEKPSKEQPYGDAELSSENESFEGAGSSVREETSDRLDSPSKREAHERVNIPAEASAEQAKSTPEKESPGEVNYPEEASEQMRSPPVSGASEGRPEKASCGPVDSASREESSERVNSLPEKVPVEGPAGKESETEQPDKLVEEELLEQVDNSAVEESKPEQLERSPVDNSSEQVEIPPVKESFEQGESTAENESPEELESPPKKGSPEQVESPPEKESSELVDSPPREAQGEHLSQEKSPEQVGNGDKKRRNC</sequence>
<feature type="binding site" evidence="4">
    <location>
        <position position="260"/>
    </location>
    <ligand>
        <name>S-adenosyl-L-methionine</name>
        <dbReference type="ChEBI" id="CHEBI:59789"/>
    </ligand>
</feature>
<keyword evidence="8" id="KW-1185">Reference proteome</keyword>
<dbReference type="EMBL" id="JABANO010001672">
    <property type="protein sequence ID" value="KAF4758253.1"/>
    <property type="molecule type" value="Genomic_DNA"/>
</dbReference>
<evidence type="ECO:0000313" key="7">
    <source>
        <dbReference type="EMBL" id="KAF4758253.1"/>
    </source>
</evidence>
<evidence type="ECO:0000256" key="2">
    <source>
        <dbReference type="ARBA" id="ARBA00022679"/>
    </source>
</evidence>
<evidence type="ECO:0000313" key="8">
    <source>
        <dbReference type="Proteomes" id="UP000553632"/>
    </source>
</evidence>
<feature type="compositionally biased region" description="Basic and acidic residues" evidence="6">
    <location>
        <begin position="626"/>
        <end position="637"/>
    </location>
</feature>
<keyword evidence="2 4" id="KW-0808">Transferase</keyword>
<feature type="binding site" evidence="4">
    <location>
        <position position="205"/>
    </location>
    <ligand>
        <name>S-adenosyl-L-methionine</name>
        <dbReference type="ChEBI" id="CHEBI:59789"/>
    </ligand>
</feature>
<feature type="active site" evidence="5">
    <location>
        <position position="288"/>
    </location>
</feature>
<dbReference type="PROSITE" id="PS01230">
    <property type="entry name" value="TRMA_1"/>
    <property type="match status" value="1"/>
</dbReference>
<organism evidence="7 8">
    <name type="scientific">Perkinsus olseni</name>
    <name type="common">Perkinsus atlanticus</name>
    <dbReference type="NCBI Taxonomy" id="32597"/>
    <lineage>
        <taxon>Eukaryota</taxon>
        <taxon>Sar</taxon>
        <taxon>Alveolata</taxon>
        <taxon>Perkinsozoa</taxon>
        <taxon>Perkinsea</taxon>
        <taxon>Perkinsida</taxon>
        <taxon>Perkinsidae</taxon>
        <taxon>Perkinsus</taxon>
    </lineage>
</organism>
<keyword evidence="1 4" id="KW-0489">Methyltransferase</keyword>
<evidence type="ECO:0000256" key="6">
    <source>
        <dbReference type="SAM" id="MobiDB-lite"/>
    </source>
</evidence>
<protein>
    <submittedName>
        <fullName evidence="7">tRNA methyltransferase 2</fullName>
    </submittedName>
</protein>
<dbReference type="PROSITE" id="PS51687">
    <property type="entry name" value="SAM_MT_RNA_M5U"/>
    <property type="match status" value="1"/>
</dbReference>
<dbReference type="Pfam" id="PF05958">
    <property type="entry name" value="tRNA_U5-meth_tr"/>
    <property type="match status" value="1"/>
</dbReference>
<gene>
    <name evidence="7" type="primary">TRMT2A_4</name>
    <name evidence="7" type="ORF">FOZ63_018724</name>
</gene>
<reference evidence="7 8" key="1">
    <citation type="submission" date="2020-04" db="EMBL/GenBank/DDBJ databases">
        <title>Perkinsus olseni comparative genomics.</title>
        <authorList>
            <person name="Bogema D.R."/>
        </authorList>
    </citation>
    <scope>NUCLEOTIDE SEQUENCE [LARGE SCALE GENOMIC DNA]</scope>
    <source>
        <strain evidence="7 8">ATCC PRA-207</strain>
    </source>
</reference>
<evidence type="ECO:0000256" key="5">
    <source>
        <dbReference type="PROSITE-ProRule" id="PRU10015"/>
    </source>
</evidence>
<dbReference type="GO" id="GO:0003723">
    <property type="term" value="F:RNA binding"/>
    <property type="evidence" value="ECO:0007669"/>
    <property type="project" value="TreeGrafter"/>
</dbReference>
<evidence type="ECO:0000256" key="4">
    <source>
        <dbReference type="PROSITE-ProRule" id="PRU01024"/>
    </source>
</evidence>
<feature type="compositionally biased region" description="Basic and acidic residues" evidence="6">
    <location>
        <begin position="599"/>
        <end position="613"/>
    </location>
</feature>
<feature type="compositionally biased region" description="Basic and acidic residues" evidence="6">
    <location>
        <begin position="684"/>
        <end position="711"/>
    </location>
</feature>
<dbReference type="Proteomes" id="UP000553632">
    <property type="component" value="Unassembled WGS sequence"/>
</dbReference>
<dbReference type="InterPro" id="IPR010280">
    <property type="entry name" value="U5_MeTrfase_fam"/>
</dbReference>
<feature type="active site" description="Nucleophile" evidence="4">
    <location>
        <position position="288"/>
    </location>
</feature>
<keyword evidence="3 4" id="KW-0949">S-adenosyl-L-methionine</keyword>
<evidence type="ECO:0000256" key="3">
    <source>
        <dbReference type="ARBA" id="ARBA00022691"/>
    </source>
</evidence>
<dbReference type="Gene3D" id="3.40.50.150">
    <property type="entry name" value="Vaccinia Virus protein VP39"/>
    <property type="match status" value="1"/>
</dbReference>
<accession>A0A7J6ULZ8</accession>
<dbReference type="GO" id="GO:0006396">
    <property type="term" value="P:RNA processing"/>
    <property type="evidence" value="ECO:0007669"/>
    <property type="project" value="InterPro"/>
</dbReference>
<evidence type="ECO:0000256" key="1">
    <source>
        <dbReference type="ARBA" id="ARBA00022603"/>
    </source>
</evidence>
<dbReference type="AlphaFoldDB" id="A0A7J6ULZ8"/>
<proteinExistence type="inferred from homology"/>
<dbReference type="InterPro" id="IPR030390">
    <property type="entry name" value="MeTrfase_TrmA_AS"/>
</dbReference>